<geneLocation type="mitochondrion" evidence="1"/>
<keyword evidence="1" id="KW-0496">Mitochondrion</keyword>
<protein>
    <submittedName>
        <fullName evidence="1">ATP synthase F0 subunit 8</fullName>
    </submittedName>
</protein>
<organism evidence="1">
    <name type="scientific">Metanigrus guttatus</name>
    <dbReference type="NCBI Taxonomy" id="3038047"/>
    <lineage>
        <taxon>Eukaryota</taxon>
        <taxon>Metazoa</taxon>
        <taxon>Ecdysozoa</taxon>
        <taxon>Arthropoda</taxon>
        <taxon>Hexapoda</taxon>
        <taxon>Insecta</taxon>
        <taxon>Pterygota</taxon>
        <taxon>Neoptera</taxon>
        <taxon>Paraneoptera</taxon>
        <taxon>Hemiptera</taxon>
        <taxon>Auchenorrhyncha</taxon>
        <taxon>Fulgoroidea</taxon>
        <taxon>Meenoplidae</taxon>
        <taxon>Meenoplinae</taxon>
        <taxon>Metanigrus</taxon>
    </lineage>
</organism>
<dbReference type="EMBL" id="MW848378">
    <property type="protein sequence ID" value="WFD61081.1"/>
    <property type="molecule type" value="Genomic_DNA"/>
</dbReference>
<reference evidence="1" key="1">
    <citation type="submission" date="2021-03" db="EMBL/GenBank/DDBJ databases">
        <authorList>
            <person name="Lv S.-S."/>
        </authorList>
    </citation>
    <scope>NUCLEOTIDE SEQUENCE</scope>
</reference>
<dbReference type="AlphaFoldDB" id="A0AB38XYG8"/>
<name>A0AB38XYG8_9HEMI</name>
<evidence type="ECO:0000313" key="1">
    <source>
        <dbReference type="EMBL" id="WFD61081.1"/>
    </source>
</evidence>
<accession>A0AB38XYG8</accession>
<sequence>MCPTNWLMLLTTTSIMLFLNKSLNHFEKKKKW</sequence>
<gene>
    <name evidence="1" type="primary">atp8</name>
</gene>
<proteinExistence type="predicted"/>